<sequence length="43" mass="4966">MPTIYLYLLSSDYIYHWQKCAAMGQARGGDVHHLSALWSILVR</sequence>
<organism evidence="1 2">
    <name type="scientific">Edwardsiella piscicida</name>
    <dbReference type="NCBI Taxonomy" id="1263550"/>
    <lineage>
        <taxon>Bacteria</taxon>
        <taxon>Pseudomonadati</taxon>
        <taxon>Pseudomonadota</taxon>
        <taxon>Gammaproteobacteria</taxon>
        <taxon>Enterobacterales</taxon>
        <taxon>Hafniaceae</taxon>
        <taxon>Edwardsiella</taxon>
    </lineage>
</organism>
<evidence type="ECO:0000313" key="2">
    <source>
        <dbReference type="Proteomes" id="UP000002634"/>
    </source>
</evidence>
<name>A0AAU8PEA8_EDWPI</name>
<reference evidence="1 2" key="1">
    <citation type="journal article" date="2009" name="PLoS ONE">
        <title>Genome sequence of the versatile fish pathogen Edwardsiella tarda provides insights into its adaptation to broad host ranges and intracellular niches.</title>
        <authorList>
            <person name="Wang Q."/>
            <person name="Yang M."/>
            <person name="Xiao J."/>
            <person name="Wu H."/>
            <person name="Wang X."/>
            <person name="Lv Y."/>
            <person name="Xu L."/>
            <person name="Zheng H."/>
            <person name="Wang S."/>
            <person name="Zhao G."/>
            <person name="Liu Q."/>
            <person name="Zhang Y."/>
        </authorList>
    </citation>
    <scope>NUCLEOTIDE SEQUENCE [LARGE SCALE GENOMIC DNA]</scope>
    <source>
        <strain evidence="2">EIB202 / CCTCC M208068</strain>
    </source>
</reference>
<keyword evidence="2" id="KW-1185">Reference proteome</keyword>
<protein>
    <submittedName>
        <fullName evidence="1">Uncharacterized protein</fullName>
    </submittedName>
</protein>
<dbReference type="EMBL" id="CP001135">
    <property type="protein sequence ID" value="ACY85141.1"/>
    <property type="molecule type" value="Genomic_DNA"/>
</dbReference>
<dbReference type="KEGG" id="etr:ETAE_2306"/>
<accession>A0AAU8PEA8</accession>
<gene>
    <name evidence="1" type="ordered locus">ETAE_2306</name>
</gene>
<proteinExistence type="predicted"/>
<evidence type="ECO:0000313" key="1">
    <source>
        <dbReference type="EMBL" id="ACY85141.1"/>
    </source>
</evidence>
<dbReference type="AlphaFoldDB" id="A0AAU8PEA8"/>
<dbReference type="Proteomes" id="UP000002634">
    <property type="component" value="Chromosome"/>
</dbReference>